<dbReference type="CDD" id="cd06257">
    <property type="entry name" value="DnaJ"/>
    <property type="match status" value="1"/>
</dbReference>
<evidence type="ECO:0000313" key="3">
    <source>
        <dbReference type="Proteomes" id="UP000034350"/>
    </source>
</evidence>
<dbReference type="AlphaFoldDB" id="A0A0F9YR78"/>
<evidence type="ECO:0000313" key="2">
    <source>
        <dbReference type="EMBL" id="KKO75077.1"/>
    </source>
</evidence>
<dbReference type="Proteomes" id="UP000034350">
    <property type="component" value="Unassembled WGS sequence"/>
</dbReference>
<dbReference type="RefSeq" id="XP_024330819.1">
    <property type="nucleotide sequence ID" value="XM_024475201.1"/>
</dbReference>
<sequence>MSIHYLLNLPYECSDEDLKKAYKTELYKLHPDKSKKDTINSYLVLRKAYEEYITNKSDENFFLLCPLNKINVTVCRCGTSYDQRNIKYDRVECETCSCYIRVTTNLHSLT</sequence>
<dbReference type="EMBL" id="JPQZ01000033">
    <property type="protein sequence ID" value="KKO75077.1"/>
    <property type="molecule type" value="Genomic_DNA"/>
</dbReference>
<dbReference type="OrthoDB" id="10250354at2759"/>
<protein>
    <recommendedName>
        <fullName evidence="1">J domain-containing protein</fullName>
    </recommendedName>
</protein>
<dbReference type="VEuPathDB" id="MicrosporidiaDB:G9O61_00g022570"/>
<dbReference type="PROSITE" id="PS50076">
    <property type="entry name" value="DNAJ_2"/>
    <property type="match status" value="1"/>
</dbReference>
<accession>A0A0F9YR78</accession>
<proteinExistence type="predicted"/>
<dbReference type="InterPro" id="IPR001623">
    <property type="entry name" value="DnaJ_domain"/>
</dbReference>
<comment type="caution">
    <text evidence="2">The sequence shown here is derived from an EMBL/GenBank/DDBJ whole genome shotgun (WGS) entry which is preliminary data.</text>
</comment>
<dbReference type="SUPFAM" id="SSF46565">
    <property type="entry name" value="Chaperone J-domain"/>
    <property type="match status" value="1"/>
</dbReference>
<evidence type="ECO:0000259" key="1">
    <source>
        <dbReference type="PROSITE" id="PS50076"/>
    </source>
</evidence>
<dbReference type="Gene3D" id="1.10.287.110">
    <property type="entry name" value="DnaJ domain"/>
    <property type="match status" value="1"/>
</dbReference>
<feature type="domain" description="J" evidence="1">
    <location>
        <begin position="2"/>
        <end position="85"/>
    </location>
</feature>
<reference evidence="2 3" key="1">
    <citation type="journal article" date="2015" name="Environ. Microbiol.">
        <title>Genome analyses suggest the presence of polyploidy and recent human-driven expansions in eight global populations of the honeybee pathogen Nosema ceranae.</title>
        <authorList>
            <person name="Pelin A."/>
            <person name="Selman M."/>
            <person name="Aris-Brosou S."/>
            <person name="Farinelli L."/>
            <person name="Corradi N."/>
        </authorList>
    </citation>
    <scope>NUCLEOTIDE SEQUENCE [LARGE SCALE GENOMIC DNA]</scope>
    <source>
        <strain evidence="2 3">PA08 1199</strain>
    </source>
</reference>
<name>A0A0F9YR78_9MICR</name>
<dbReference type="Pfam" id="PF00226">
    <property type="entry name" value="DnaJ"/>
    <property type="match status" value="1"/>
</dbReference>
<dbReference type="VEuPathDB" id="MicrosporidiaDB:AAJ76_3300019743"/>
<organism evidence="2 3">
    <name type="scientific">Vairimorpha ceranae</name>
    <dbReference type="NCBI Taxonomy" id="40302"/>
    <lineage>
        <taxon>Eukaryota</taxon>
        <taxon>Fungi</taxon>
        <taxon>Fungi incertae sedis</taxon>
        <taxon>Microsporidia</taxon>
        <taxon>Nosematidae</taxon>
        <taxon>Vairimorpha</taxon>
    </lineage>
</organism>
<dbReference type="VEuPathDB" id="MicrosporidiaDB:G9O61_00g016390"/>
<gene>
    <name evidence="2" type="ORF">AAJ76_3300019743</name>
</gene>
<dbReference type="GeneID" id="36320135"/>
<dbReference type="InterPro" id="IPR036869">
    <property type="entry name" value="J_dom_sf"/>
</dbReference>
<keyword evidence="3" id="KW-1185">Reference proteome</keyword>